<gene>
    <name evidence="9" type="ORF">LNINA_LOCUS1050</name>
</gene>
<dbReference type="InterPro" id="IPR009057">
    <property type="entry name" value="Homeodomain-like_sf"/>
</dbReference>
<evidence type="ECO:0000259" key="8">
    <source>
        <dbReference type="PROSITE" id="PS50071"/>
    </source>
</evidence>
<sequence length="361" mass="42975">MNYEQHNEVSTSYNNNSVKLSYECKNEYYYPNNEKKDYASNKMEEAQNCLTTPFSVKDILNINQTPYYERTDAWKERDVRSQEYQFYHQGSYCSEYFNQMYVHPNVEYWSAEHENKEYYNYNSYCPNLYHHEQYPEIVQPKIDLDIEAPGIGVKTDMPVMGPSPAYLTAESKFSTMSTKTSKTPTNVKPEKPRDKSAKRKPRILFSQSQVHDLEVRFKAQRYLTAPEREQLAKKLNLTPTQVKIWFQNRRYKSKRIKSPEVSTSTDAKPNKIFGRKLFKPDTREKVPMQNYEDFKPQNQLDEDINSTIYFDDSIHYEDDKYTRYIDEGVGSTSNFYTTELMNEGYKETEMKKYYPPNNYIC</sequence>
<dbReference type="PROSITE" id="PS00027">
    <property type="entry name" value="HOMEOBOX_1"/>
    <property type="match status" value="1"/>
</dbReference>
<dbReference type="CDD" id="cd00086">
    <property type="entry name" value="homeodomain"/>
    <property type="match status" value="1"/>
</dbReference>
<dbReference type="SUPFAM" id="SSF46689">
    <property type="entry name" value="Homeodomain-like"/>
    <property type="match status" value="1"/>
</dbReference>
<dbReference type="SMART" id="SM00389">
    <property type="entry name" value="HOX"/>
    <property type="match status" value="1"/>
</dbReference>
<organism evidence="9 10">
    <name type="scientific">Leptosia nina</name>
    <dbReference type="NCBI Taxonomy" id="320188"/>
    <lineage>
        <taxon>Eukaryota</taxon>
        <taxon>Metazoa</taxon>
        <taxon>Ecdysozoa</taxon>
        <taxon>Arthropoda</taxon>
        <taxon>Hexapoda</taxon>
        <taxon>Insecta</taxon>
        <taxon>Pterygota</taxon>
        <taxon>Neoptera</taxon>
        <taxon>Endopterygota</taxon>
        <taxon>Lepidoptera</taxon>
        <taxon>Glossata</taxon>
        <taxon>Ditrysia</taxon>
        <taxon>Papilionoidea</taxon>
        <taxon>Pieridae</taxon>
        <taxon>Pierinae</taxon>
        <taxon>Leptosia</taxon>
    </lineage>
</organism>
<dbReference type="GO" id="GO:0030154">
    <property type="term" value="P:cell differentiation"/>
    <property type="evidence" value="ECO:0007669"/>
    <property type="project" value="TreeGrafter"/>
</dbReference>
<dbReference type="Gene3D" id="1.10.10.60">
    <property type="entry name" value="Homeodomain-like"/>
    <property type="match status" value="1"/>
</dbReference>
<accession>A0AAV1IV49</accession>
<dbReference type="InterPro" id="IPR050394">
    <property type="entry name" value="Homeobox_NK-like"/>
</dbReference>
<comment type="subcellular location">
    <subcellularLocation>
        <location evidence="1 5 6">Nucleus</location>
    </subcellularLocation>
</comment>
<reference evidence="9 10" key="1">
    <citation type="submission" date="2023-11" db="EMBL/GenBank/DDBJ databases">
        <authorList>
            <person name="Okamura Y."/>
        </authorList>
    </citation>
    <scope>NUCLEOTIDE SEQUENCE [LARGE SCALE GENOMIC DNA]</scope>
</reference>
<keyword evidence="10" id="KW-1185">Reference proteome</keyword>
<evidence type="ECO:0000313" key="10">
    <source>
        <dbReference type="Proteomes" id="UP001497472"/>
    </source>
</evidence>
<feature type="region of interest" description="Disordered" evidence="7">
    <location>
        <begin position="174"/>
        <end position="200"/>
    </location>
</feature>
<keyword evidence="4 5" id="KW-0539">Nucleus</keyword>
<dbReference type="EMBL" id="CAVLEF010000002">
    <property type="protein sequence ID" value="CAK1541037.1"/>
    <property type="molecule type" value="Genomic_DNA"/>
</dbReference>
<evidence type="ECO:0000256" key="5">
    <source>
        <dbReference type="PROSITE-ProRule" id="PRU00108"/>
    </source>
</evidence>
<dbReference type="PROSITE" id="PS50071">
    <property type="entry name" value="HOMEOBOX_2"/>
    <property type="match status" value="1"/>
</dbReference>
<evidence type="ECO:0000256" key="4">
    <source>
        <dbReference type="ARBA" id="ARBA00023242"/>
    </source>
</evidence>
<proteinExistence type="predicted"/>
<dbReference type="InterPro" id="IPR017970">
    <property type="entry name" value="Homeobox_CS"/>
</dbReference>
<comment type="caution">
    <text evidence="9">The sequence shown here is derived from an EMBL/GenBank/DDBJ whole genome shotgun (WGS) entry which is preliminary data.</text>
</comment>
<evidence type="ECO:0000256" key="1">
    <source>
        <dbReference type="ARBA" id="ARBA00004123"/>
    </source>
</evidence>
<dbReference type="PRINTS" id="PR00024">
    <property type="entry name" value="HOMEOBOX"/>
</dbReference>
<dbReference type="PANTHER" id="PTHR24340">
    <property type="entry name" value="HOMEOBOX PROTEIN NKX"/>
    <property type="match status" value="1"/>
</dbReference>
<keyword evidence="3 5" id="KW-0371">Homeobox</keyword>
<evidence type="ECO:0000313" key="9">
    <source>
        <dbReference type="EMBL" id="CAK1541037.1"/>
    </source>
</evidence>
<evidence type="ECO:0000256" key="7">
    <source>
        <dbReference type="SAM" id="MobiDB-lite"/>
    </source>
</evidence>
<name>A0AAV1IV49_9NEOP</name>
<dbReference type="GO" id="GO:0000978">
    <property type="term" value="F:RNA polymerase II cis-regulatory region sequence-specific DNA binding"/>
    <property type="evidence" value="ECO:0007669"/>
    <property type="project" value="TreeGrafter"/>
</dbReference>
<dbReference type="GO" id="GO:0000981">
    <property type="term" value="F:DNA-binding transcription factor activity, RNA polymerase II-specific"/>
    <property type="evidence" value="ECO:0007669"/>
    <property type="project" value="InterPro"/>
</dbReference>
<dbReference type="InterPro" id="IPR020479">
    <property type="entry name" value="HD_metazoa"/>
</dbReference>
<dbReference type="GO" id="GO:0005634">
    <property type="term" value="C:nucleus"/>
    <property type="evidence" value="ECO:0007669"/>
    <property type="project" value="UniProtKB-SubCell"/>
</dbReference>
<dbReference type="InterPro" id="IPR001356">
    <property type="entry name" value="HD"/>
</dbReference>
<evidence type="ECO:0000256" key="3">
    <source>
        <dbReference type="ARBA" id="ARBA00023155"/>
    </source>
</evidence>
<evidence type="ECO:0000256" key="6">
    <source>
        <dbReference type="RuleBase" id="RU000682"/>
    </source>
</evidence>
<dbReference type="Proteomes" id="UP001497472">
    <property type="component" value="Unassembled WGS sequence"/>
</dbReference>
<feature type="domain" description="Homeobox" evidence="8">
    <location>
        <begin position="196"/>
        <end position="256"/>
    </location>
</feature>
<dbReference type="Pfam" id="PF00046">
    <property type="entry name" value="Homeodomain"/>
    <property type="match status" value="1"/>
</dbReference>
<feature type="compositionally biased region" description="Low complexity" evidence="7">
    <location>
        <begin position="174"/>
        <end position="183"/>
    </location>
</feature>
<keyword evidence="2 5" id="KW-0238">DNA-binding</keyword>
<protein>
    <recommendedName>
        <fullName evidence="8">Homeobox domain-containing protein</fullName>
    </recommendedName>
</protein>
<dbReference type="AlphaFoldDB" id="A0AAV1IV49"/>
<evidence type="ECO:0000256" key="2">
    <source>
        <dbReference type="ARBA" id="ARBA00023125"/>
    </source>
</evidence>
<feature type="DNA-binding region" description="Homeobox" evidence="5">
    <location>
        <begin position="198"/>
        <end position="257"/>
    </location>
</feature>